<dbReference type="Proteomes" id="UP000655420">
    <property type="component" value="Unassembled WGS sequence"/>
</dbReference>
<accession>A0A8J7M4E6</accession>
<dbReference type="PANTHER" id="PTHR33371">
    <property type="entry name" value="INTERMEMBRANE PHOSPHOLIPID TRANSPORT SYSTEM BINDING PROTEIN MLAD-RELATED"/>
    <property type="match status" value="1"/>
</dbReference>
<dbReference type="EMBL" id="JAEHHL010000001">
    <property type="protein sequence ID" value="MBK0397988.1"/>
    <property type="molecule type" value="Genomic_DNA"/>
</dbReference>
<dbReference type="InterPro" id="IPR030970">
    <property type="entry name" value="ABC_MlaD"/>
</dbReference>
<keyword evidence="3" id="KW-1185">Reference proteome</keyword>
<dbReference type="NCBIfam" id="TIGR04430">
    <property type="entry name" value="OM_asym_MlaD"/>
    <property type="match status" value="1"/>
</dbReference>
<evidence type="ECO:0000313" key="2">
    <source>
        <dbReference type="EMBL" id="MBK0397988.1"/>
    </source>
</evidence>
<dbReference type="Pfam" id="PF02470">
    <property type="entry name" value="MlaD"/>
    <property type="match status" value="1"/>
</dbReference>
<dbReference type="PANTHER" id="PTHR33371:SF4">
    <property type="entry name" value="INTERMEMBRANE PHOSPHOLIPID TRANSPORT SYSTEM BINDING PROTEIN MLAD"/>
    <property type="match status" value="1"/>
</dbReference>
<evidence type="ECO:0000313" key="3">
    <source>
        <dbReference type="Proteomes" id="UP000655420"/>
    </source>
</evidence>
<comment type="caution">
    <text evidence="2">The sequence shown here is derived from an EMBL/GenBank/DDBJ whole genome shotgun (WGS) entry which is preliminary data.</text>
</comment>
<dbReference type="GO" id="GO:0005548">
    <property type="term" value="F:phospholipid transporter activity"/>
    <property type="evidence" value="ECO:0007669"/>
    <property type="project" value="TreeGrafter"/>
</dbReference>
<sequence>MASNTAETLIGAIVLAVAGGFLVYAANTADLGLNKGDGYRVVANFRKAEGIAVGGDVRIAGVKVGSITNMELNTKTYFAKLTLNLREGIEVPEDSVAKITSASLLGDSYIAIDPGGAEFMLADGDELVNTQSSVSVGDLIGRFIHGQSSE</sequence>
<dbReference type="InterPro" id="IPR003399">
    <property type="entry name" value="Mce/MlaD"/>
</dbReference>
<dbReference type="GO" id="GO:0005543">
    <property type="term" value="F:phospholipid binding"/>
    <property type="evidence" value="ECO:0007669"/>
    <property type="project" value="TreeGrafter"/>
</dbReference>
<name>A0A8J7M4E6_9RHOB</name>
<organism evidence="2 3">
    <name type="scientific">Thermohalobaculum xanthum</name>
    <dbReference type="NCBI Taxonomy" id="2753746"/>
    <lineage>
        <taxon>Bacteria</taxon>
        <taxon>Pseudomonadati</taxon>
        <taxon>Pseudomonadota</taxon>
        <taxon>Alphaproteobacteria</taxon>
        <taxon>Rhodobacterales</taxon>
        <taxon>Paracoccaceae</taxon>
        <taxon>Thermohalobaculum</taxon>
    </lineage>
</organism>
<feature type="domain" description="Mce/MlaD" evidence="1">
    <location>
        <begin position="37"/>
        <end position="115"/>
    </location>
</feature>
<reference evidence="2" key="1">
    <citation type="submission" date="2020-12" db="EMBL/GenBank/DDBJ databases">
        <title>Bacterial taxonomy.</title>
        <authorList>
            <person name="Pan X."/>
        </authorList>
    </citation>
    <scope>NUCLEOTIDE SEQUENCE</scope>
    <source>
        <strain evidence="2">M0105</strain>
    </source>
</reference>
<dbReference type="RefSeq" id="WP_200606392.1">
    <property type="nucleotide sequence ID" value="NZ_JAEHHL010000001.1"/>
</dbReference>
<protein>
    <submittedName>
        <fullName evidence="2">Outer membrane lipid asymmetry maintenance protein MlaD</fullName>
    </submittedName>
</protein>
<gene>
    <name evidence="2" type="primary">mlaD</name>
    <name evidence="2" type="ORF">H0I76_02195</name>
</gene>
<dbReference type="AlphaFoldDB" id="A0A8J7M4E6"/>
<proteinExistence type="predicted"/>
<dbReference type="InterPro" id="IPR052336">
    <property type="entry name" value="MlaD_Phospholipid_Transporter"/>
</dbReference>
<evidence type="ECO:0000259" key="1">
    <source>
        <dbReference type="Pfam" id="PF02470"/>
    </source>
</evidence>